<dbReference type="EMBL" id="CP001712">
    <property type="protein sequence ID" value="EAR14138.1"/>
    <property type="molecule type" value="Genomic_DNA"/>
</dbReference>
<dbReference type="KEGG" id="rbi:RB2501_01890"/>
<keyword evidence="3" id="KW-0813">Transport</keyword>
<dbReference type="Gene3D" id="1.20.1730.10">
    <property type="entry name" value="Sodium/glucose cotransporter"/>
    <property type="match status" value="1"/>
</dbReference>
<evidence type="ECO:0000256" key="6">
    <source>
        <dbReference type="ARBA" id="ARBA00022989"/>
    </source>
</evidence>
<evidence type="ECO:0000256" key="10">
    <source>
        <dbReference type="ARBA" id="ARBA00023201"/>
    </source>
</evidence>
<dbReference type="InterPro" id="IPR038377">
    <property type="entry name" value="Na/Glc_symporter_sf"/>
</dbReference>
<comment type="similarity">
    <text evidence="2 11">Belongs to the sodium:solute symporter (SSF) (TC 2.A.21) family.</text>
</comment>
<evidence type="ECO:0000256" key="5">
    <source>
        <dbReference type="ARBA" id="ARBA00022692"/>
    </source>
</evidence>
<evidence type="ECO:0000313" key="13">
    <source>
        <dbReference type="EMBL" id="EAR14138.1"/>
    </source>
</evidence>
<dbReference type="PROSITE" id="PS50283">
    <property type="entry name" value="NA_SOLUT_SYMP_3"/>
    <property type="match status" value="1"/>
</dbReference>
<feature type="transmembrane region" description="Helical" evidence="12">
    <location>
        <begin position="218"/>
        <end position="235"/>
    </location>
</feature>
<feature type="transmembrane region" description="Helical" evidence="12">
    <location>
        <begin position="356"/>
        <end position="379"/>
    </location>
</feature>
<feature type="transmembrane region" description="Helical" evidence="12">
    <location>
        <begin position="185"/>
        <end position="206"/>
    </location>
</feature>
<evidence type="ECO:0000256" key="8">
    <source>
        <dbReference type="ARBA" id="ARBA00023065"/>
    </source>
</evidence>
<keyword evidence="5 12" id="KW-0812">Transmembrane</keyword>
<dbReference type="STRING" id="313596.RB2501_01890"/>
<dbReference type="AlphaFoldDB" id="A4CQ53"/>
<comment type="subcellular location">
    <subcellularLocation>
        <location evidence="1">Cell membrane</location>
        <topology evidence="1">Multi-pass membrane protein</topology>
    </subcellularLocation>
</comment>
<keyword evidence="14" id="KW-1185">Reference proteome</keyword>
<feature type="transmembrane region" description="Helical" evidence="12">
    <location>
        <begin position="269"/>
        <end position="287"/>
    </location>
</feature>
<evidence type="ECO:0000256" key="3">
    <source>
        <dbReference type="ARBA" id="ARBA00022448"/>
    </source>
</evidence>
<keyword evidence="10" id="KW-0739">Sodium transport</keyword>
<dbReference type="InterPro" id="IPR001734">
    <property type="entry name" value="Na/solute_symporter"/>
</dbReference>
<dbReference type="CDD" id="cd10326">
    <property type="entry name" value="SLC5sbd_NIS-like"/>
    <property type="match status" value="1"/>
</dbReference>
<dbReference type="InterPro" id="IPR051163">
    <property type="entry name" value="Sodium:Solute_Symporter_SSF"/>
</dbReference>
<feature type="transmembrane region" description="Helical" evidence="12">
    <location>
        <begin position="501"/>
        <end position="518"/>
    </location>
</feature>
<feature type="transmembrane region" description="Helical" evidence="12">
    <location>
        <begin position="154"/>
        <end position="179"/>
    </location>
</feature>
<evidence type="ECO:0000256" key="11">
    <source>
        <dbReference type="RuleBase" id="RU362091"/>
    </source>
</evidence>
<evidence type="ECO:0000256" key="7">
    <source>
        <dbReference type="ARBA" id="ARBA00023053"/>
    </source>
</evidence>
<keyword evidence="7" id="KW-0915">Sodium</keyword>
<organism evidence="13 14">
    <name type="scientific">Robiginitalea biformata (strain ATCC BAA-864 / DSM 15991 / KCTC 12146 / HTCC2501)</name>
    <dbReference type="NCBI Taxonomy" id="313596"/>
    <lineage>
        <taxon>Bacteria</taxon>
        <taxon>Pseudomonadati</taxon>
        <taxon>Bacteroidota</taxon>
        <taxon>Flavobacteriia</taxon>
        <taxon>Flavobacteriales</taxon>
        <taxon>Flavobacteriaceae</taxon>
        <taxon>Robiginitalea</taxon>
    </lineage>
</organism>
<keyword evidence="6 12" id="KW-1133">Transmembrane helix</keyword>
<evidence type="ECO:0000313" key="14">
    <source>
        <dbReference type="Proteomes" id="UP000009049"/>
    </source>
</evidence>
<dbReference type="GO" id="GO:0006814">
    <property type="term" value="P:sodium ion transport"/>
    <property type="evidence" value="ECO:0007669"/>
    <property type="project" value="UniProtKB-KW"/>
</dbReference>
<accession>A4CQ53</accession>
<feature type="transmembrane region" description="Helical" evidence="12">
    <location>
        <begin position="446"/>
        <end position="465"/>
    </location>
</feature>
<name>A4CQ53_ROBBH</name>
<reference evidence="13 14" key="1">
    <citation type="journal article" date="2009" name="J. Bacteriol.">
        <title>Complete genome sequence of Robiginitalea biformata HTCC2501.</title>
        <authorList>
            <person name="Oh H.M."/>
            <person name="Giovannoni S.J."/>
            <person name="Lee K."/>
            <person name="Ferriera S."/>
            <person name="Johnson J."/>
            <person name="Cho J.C."/>
        </authorList>
    </citation>
    <scope>NUCLEOTIDE SEQUENCE [LARGE SCALE GENOMIC DNA]</scope>
    <source>
        <strain evidence="14">ATCC BAA-864 / HTCC2501 / KCTC 12146</strain>
    </source>
</reference>
<dbReference type="Proteomes" id="UP000009049">
    <property type="component" value="Chromosome"/>
</dbReference>
<keyword evidence="8" id="KW-0406">Ion transport</keyword>
<dbReference type="GO" id="GO:0005886">
    <property type="term" value="C:plasma membrane"/>
    <property type="evidence" value="ECO:0007669"/>
    <property type="project" value="UniProtKB-SubCell"/>
</dbReference>
<dbReference type="Pfam" id="PF00474">
    <property type="entry name" value="SSF"/>
    <property type="match status" value="1"/>
</dbReference>
<feature type="transmembrane region" description="Helical" evidence="12">
    <location>
        <begin position="472"/>
        <end position="489"/>
    </location>
</feature>
<evidence type="ECO:0000256" key="1">
    <source>
        <dbReference type="ARBA" id="ARBA00004651"/>
    </source>
</evidence>
<dbReference type="GO" id="GO:0015293">
    <property type="term" value="F:symporter activity"/>
    <property type="evidence" value="ECO:0007669"/>
    <property type="project" value="TreeGrafter"/>
</dbReference>
<feature type="transmembrane region" description="Helical" evidence="12">
    <location>
        <begin position="415"/>
        <end position="434"/>
    </location>
</feature>
<evidence type="ECO:0000256" key="2">
    <source>
        <dbReference type="ARBA" id="ARBA00006434"/>
    </source>
</evidence>
<dbReference type="HOGENOM" id="CLU_018808_11_4_10"/>
<gene>
    <name evidence="13" type="ordered locus">RB2501_01890</name>
</gene>
<evidence type="ECO:0000256" key="9">
    <source>
        <dbReference type="ARBA" id="ARBA00023136"/>
    </source>
</evidence>
<feature type="transmembrane region" description="Helical" evidence="12">
    <location>
        <begin position="308"/>
        <end position="333"/>
    </location>
</feature>
<evidence type="ECO:0000256" key="12">
    <source>
        <dbReference type="SAM" id="Phobius"/>
    </source>
</evidence>
<feature type="transmembrane region" description="Helical" evidence="12">
    <location>
        <begin position="39"/>
        <end position="59"/>
    </location>
</feature>
<dbReference type="eggNOG" id="COG0591">
    <property type="taxonomic scope" value="Bacteria"/>
</dbReference>
<keyword evidence="4" id="KW-1003">Cell membrane</keyword>
<feature type="transmembrane region" description="Helical" evidence="12">
    <location>
        <begin position="79"/>
        <end position="102"/>
    </location>
</feature>
<keyword evidence="9 12" id="KW-0472">Membrane</keyword>
<evidence type="ECO:0000256" key="4">
    <source>
        <dbReference type="ARBA" id="ARBA00022475"/>
    </source>
</evidence>
<feature type="transmembrane region" description="Helical" evidence="12">
    <location>
        <begin position="114"/>
        <end position="134"/>
    </location>
</feature>
<sequence>MYFGGQIKWNVQTGPDSGLQPFFKATGTPVRHQPPPMNATHILLLIGGYFALLLLISYFTGRNDSNDDFFKAGGQSPWYLVAFGMIGASLSGVTFISVPGWVESSQFSYMQVVFGYLAGYIVIALVLMPLYYRLGVTSIYEYLEQRFGWVSYKVGALSFFVSRVLGAAFRLFLVAIVLQQFVFDAWGVPFEATVVLSIALIWVYTFRGGIKTIVWTDTLQTLFMLLAVGFSIHFINQSLGWSLSDFLASEELEAYSQTWFTDSFADKNHLVKSFLGGMFITICMTGLDQDMMQKNLTCRNLWDAQKNMLSFSVVLVAVNFVFLLLGALLFIYADRFGIALPLMDGSPKSDLLFPEIALNSGLGPVVGTTFMLGLIAAAYSSADSALTSLTTSFCVDFMGIGKLPGAQQKKLRKRVHIGMSLLLIVVVILFKYVLDRNVIDGLLTVATYTYGPLLGLFAFGILTPYALRDSRVWVVAVTAILVVALIANLPPELLGGYEIGYELLPLNGLLTFLGLLLIRKKRTL</sequence>
<dbReference type="PANTHER" id="PTHR42985:SF47">
    <property type="entry name" value="INTEGRAL MEMBRANE TRANSPORT PROTEIN"/>
    <property type="match status" value="1"/>
</dbReference>
<dbReference type="PANTHER" id="PTHR42985">
    <property type="entry name" value="SODIUM-COUPLED MONOCARBOXYLATE TRANSPORTER"/>
    <property type="match status" value="1"/>
</dbReference>
<proteinExistence type="inferred from homology"/>
<protein>
    <submittedName>
        <fullName evidence="13">Putative cation symporter</fullName>
    </submittedName>
</protein>